<protein>
    <submittedName>
        <fullName evidence="1">Uncharacterized protein</fullName>
    </submittedName>
</protein>
<keyword evidence="2" id="KW-1185">Reference proteome</keyword>
<dbReference type="Proteomes" id="UP001420932">
    <property type="component" value="Unassembled WGS sequence"/>
</dbReference>
<comment type="caution">
    <text evidence="1">The sequence shown here is derived from an EMBL/GenBank/DDBJ whole genome shotgun (WGS) entry which is preliminary data.</text>
</comment>
<evidence type="ECO:0000313" key="1">
    <source>
        <dbReference type="EMBL" id="KAK9151681.1"/>
    </source>
</evidence>
<gene>
    <name evidence="1" type="ORF">Syun_009990</name>
</gene>
<organism evidence="1 2">
    <name type="scientific">Stephania yunnanensis</name>
    <dbReference type="NCBI Taxonomy" id="152371"/>
    <lineage>
        <taxon>Eukaryota</taxon>
        <taxon>Viridiplantae</taxon>
        <taxon>Streptophyta</taxon>
        <taxon>Embryophyta</taxon>
        <taxon>Tracheophyta</taxon>
        <taxon>Spermatophyta</taxon>
        <taxon>Magnoliopsida</taxon>
        <taxon>Ranunculales</taxon>
        <taxon>Menispermaceae</taxon>
        <taxon>Menispermoideae</taxon>
        <taxon>Cissampelideae</taxon>
        <taxon>Stephania</taxon>
    </lineage>
</organism>
<evidence type="ECO:0000313" key="2">
    <source>
        <dbReference type="Proteomes" id="UP001420932"/>
    </source>
</evidence>
<dbReference type="AlphaFoldDB" id="A0AAP0KFL4"/>
<proteinExistence type="predicted"/>
<sequence length="87" mass="10331">MWWVVENRRFSMYRMVPDVRKIQMPTYNGEELLVLFNQTEHYFALHEMTEVSRLSRAFLSYQTSPNLTTNGRKKETVLMLVDPSSLA</sequence>
<dbReference type="EMBL" id="JBBNAF010000004">
    <property type="protein sequence ID" value="KAK9151681.1"/>
    <property type="molecule type" value="Genomic_DNA"/>
</dbReference>
<name>A0AAP0KFL4_9MAGN</name>
<reference evidence="1 2" key="1">
    <citation type="submission" date="2024-01" db="EMBL/GenBank/DDBJ databases">
        <title>Genome assemblies of Stephania.</title>
        <authorList>
            <person name="Yang L."/>
        </authorList>
    </citation>
    <scope>NUCLEOTIDE SEQUENCE [LARGE SCALE GENOMIC DNA]</scope>
    <source>
        <strain evidence="1">YNDBR</strain>
        <tissue evidence="1">Leaf</tissue>
    </source>
</reference>
<accession>A0AAP0KFL4</accession>